<evidence type="ECO:0000313" key="3">
    <source>
        <dbReference type="Proteomes" id="UP000287023"/>
    </source>
</evidence>
<dbReference type="Pfam" id="PF07274">
    <property type="entry name" value="DUF1440"/>
    <property type="match status" value="1"/>
</dbReference>
<keyword evidence="1" id="KW-1133">Transmembrane helix</keyword>
<feature type="transmembrane region" description="Helical" evidence="1">
    <location>
        <begin position="125"/>
        <end position="145"/>
    </location>
</feature>
<comment type="caution">
    <text evidence="2">The sequence shown here is derived from an EMBL/GenBank/DDBJ whole genome shotgun (WGS) entry which is preliminary data.</text>
</comment>
<dbReference type="InterPro" id="IPR009898">
    <property type="entry name" value="DUF1440"/>
</dbReference>
<evidence type="ECO:0000313" key="2">
    <source>
        <dbReference type="EMBL" id="RUR31830.1"/>
    </source>
</evidence>
<accession>A0A3S0WKT4</accession>
<keyword evidence="1" id="KW-0472">Membrane</keyword>
<organism evidence="2 3">
    <name type="scientific">Vreelandella nanhaiensis</name>
    <dbReference type="NCBI Taxonomy" id="1258546"/>
    <lineage>
        <taxon>Bacteria</taxon>
        <taxon>Pseudomonadati</taxon>
        <taxon>Pseudomonadota</taxon>
        <taxon>Gammaproteobacteria</taxon>
        <taxon>Oceanospirillales</taxon>
        <taxon>Halomonadaceae</taxon>
        <taxon>Vreelandella</taxon>
    </lineage>
</organism>
<keyword evidence="1" id="KW-0812">Transmembrane</keyword>
<reference evidence="2 3" key="1">
    <citation type="submission" date="2018-12" db="EMBL/GenBank/DDBJ databases">
        <title>three novel Halomonas strain isolated from plants.</title>
        <authorList>
            <person name="Sun C."/>
        </authorList>
    </citation>
    <scope>NUCLEOTIDE SEQUENCE [LARGE SCALE GENOMIC DNA]</scope>
    <source>
        <strain evidence="2 3">JCM 18142</strain>
    </source>
</reference>
<proteinExistence type="predicted"/>
<protein>
    <recommendedName>
        <fullName evidence="4">DUF1440 domain-containing protein</fullName>
    </recommendedName>
</protein>
<keyword evidence="3" id="KW-1185">Reference proteome</keyword>
<name>A0A3S0WKT4_9GAMM</name>
<sequence length="157" mass="17418">MAGAIGGLLATVPMTLAMEALYRRLPREERYPLPPREITQNLLQKVEADALLDEEQRVELSLVSHFGYGAFAGALYPAACQRVAHPLVYGSGYGVAIWAASYFGWIPALHILPPPNRHPANRRRLMIAVHLVWGAGTVWIGECLANRRDAPPRQRLD</sequence>
<evidence type="ECO:0000256" key="1">
    <source>
        <dbReference type="SAM" id="Phobius"/>
    </source>
</evidence>
<dbReference type="EMBL" id="RZHF01000014">
    <property type="protein sequence ID" value="RUR31830.1"/>
    <property type="molecule type" value="Genomic_DNA"/>
</dbReference>
<evidence type="ECO:0008006" key="4">
    <source>
        <dbReference type="Google" id="ProtNLM"/>
    </source>
</evidence>
<gene>
    <name evidence="2" type="ORF">ELY38_09300</name>
</gene>
<dbReference type="Proteomes" id="UP000287023">
    <property type="component" value="Unassembled WGS sequence"/>
</dbReference>
<dbReference type="OrthoDB" id="6165073at2"/>
<feature type="transmembrane region" description="Helical" evidence="1">
    <location>
        <begin position="87"/>
        <end position="105"/>
    </location>
</feature>
<dbReference type="AlphaFoldDB" id="A0A3S0WKT4"/>